<dbReference type="Pfam" id="PF02585">
    <property type="entry name" value="PIG-L"/>
    <property type="match status" value="1"/>
</dbReference>
<organism evidence="2 3">
    <name type="scientific">Microbacterium koreense</name>
    <dbReference type="NCBI Taxonomy" id="323761"/>
    <lineage>
        <taxon>Bacteria</taxon>
        <taxon>Bacillati</taxon>
        <taxon>Actinomycetota</taxon>
        <taxon>Actinomycetes</taxon>
        <taxon>Micrococcales</taxon>
        <taxon>Microbacteriaceae</taxon>
        <taxon>Microbacterium</taxon>
    </lineage>
</organism>
<dbReference type="InterPro" id="IPR008715">
    <property type="entry name" value="SAM-MeTfrase_NodS-like"/>
</dbReference>
<keyword evidence="1" id="KW-0862">Zinc</keyword>
<dbReference type="SUPFAM" id="SSF53335">
    <property type="entry name" value="S-adenosyl-L-methionine-dependent methyltransferases"/>
    <property type="match status" value="1"/>
</dbReference>
<name>A0ABW2ZP77_9MICO</name>
<evidence type="ECO:0000313" key="3">
    <source>
        <dbReference type="Proteomes" id="UP001597042"/>
    </source>
</evidence>
<dbReference type="EMBL" id="JBHTIM010000001">
    <property type="protein sequence ID" value="MFD0780426.1"/>
    <property type="molecule type" value="Genomic_DNA"/>
</dbReference>
<gene>
    <name evidence="2" type="ORF">ACFQZV_03820</name>
</gene>
<dbReference type="Gene3D" id="3.40.50.150">
    <property type="entry name" value="Vaccinia Virus protein VP39"/>
    <property type="match status" value="1"/>
</dbReference>
<dbReference type="InterPro" id="IPR003737">
    <property type="entry name" value="GlcNAc_PI_deacetylase-related"/>
</dbReference>
<dbReference type="CDD" id="cd02440">
    <property type="entry name" value="AdoMet_MTases"/>
    <property type="match status" value="1"/>
</dbReference>
<evidence type="ECO:0000313" key="2">
    <source>
        <dbReference type="EMBL" id="MFD0780426.1"/>
    </source>
</evidence>
<dbReference type="InterPro" id="IPR029063">
    <property type="entry name" value="SAM-dependent_MTases_sf"/>
</dbReference>
<protein>
    <submittedName>
        <fullName evidence="2">PIG-L family deacetylase</fullName>
    </submittedName>
</protein>
<dbReference type="Pfam" id="PF05401">
    <property type="entry name" value="NodS"/>
    <property type="match status" value="1"/>
</dbReference>
<dbReference type="RefSeq" id="WP_378750693.1">
    <property type="nucleotide sequence ID" value="NZ_JBHSSV010000003.1"/>
</dbReference>
<dbReference type="InterPro" id="IPR024078">
    <property type="entry name" value="LmbE-like_dom_sf"/>
</dbReference>
<sequence>MFDHREPGTSEQTWTEAAPWQDAAAMPFVVDRLLVIAAHPDDETLAASGLIAAAHSAGVATSVLILTDGQSASGGEARSLAVQRRIESIEALAELTDGAPVQFAGLVDGTLRENRSLVRRAITDALSEVDATDIVIVAPWWGDGHRDHRIAGEVAREFVGPGVRVFGYPLWLWHWGDPRAIDTEGWHMLPLDERARDAKRRAIDRHRSQITGDKPIIHSRMRAHFERPFEIFIAAEPGADPDEPPGPDWFTDFYARHDDPWGFETRWYEHRKRDVLLATLPDRRYRRALELGCATGLTTARLAARCDEVAAVDVVEDALKRARAHVAEHAPESDVEFLRLQTPAQWPDGEYDLIVLSELAYYWTRDELAAAPRKMDAALSEDGVVVACHWRHPIRGCAMTGDDVHRALARHPGWVRRIRHIEDDFVLDVFRKRSDGIET</sequence>
<accession>A0ABW2ZP77</accession>
<dbReference type="SUPFAM" id="SSF102588">
    <property type="entry name" value="LmbE-like"/>
    <property type="match status" value="1"/>
</dbReference>
<dbReference type="PANTHER" id="PTHR12993">
    <property type="entry name" value="N-ACETYLGLUCOSAMINYL-PHOSPHATIDYLINOSITOL DE-N-ACETYLASE-RELATED"/>
    <property type="match status" value="1"/>
</dbReference>
<dbReference type="PANTHER" id="PTHR12993:SF29">
    <property type="entry name" value="BLR3841 PROTEIN"/>
    <property type="match status" value="1"/>
</dbReference>
<comment type="caution">
    <text evidence="2">The sequence shown here is derived from an EMBL/GenBank/DDBJ whole genome shotgun (WGS) entry which is preliminary data.</text>
</comment>
<proteinExistence type="predicted"/>
<dbReference type="Proteomes" id="UP001597042">
    <property type="component" value="Unassembled WGS sequence"/>
</dbReference>
<keyword evidence="3" id="KW-1185">Reference proteome</keyword>
<evidence type="ECO:0000256" key="1">
    <source>
        <dbReference type="ARBA" id="ARBA00022833"/>
    </source>
</evidence>
<reference evidence="3" key="1">
    <citation type="journal article" date="2019" name="Int. J. Syst. Evol. Microbiol.">
        <title>The Global Catalogue of Microorganisms (GCM) 10K type strain sequencing project: providing services to taxonomists for standard genome sequencing and annotation.</title>
        <authorList>
            <consortium name="The Broad Institute Genomics Platform"/>
            <consortium name="The Broad Institute Genome Sequencing Center for Infectious Disease"/>
            <person name="Wu L."/>
            <person name="Ma J."/>
        </authorList>
    </citation>
    <scope>NUCLEOTIDE SEQUENCE [LARGE SCALE GENOMIC DNA]</scope>
    <source>
        <strain evidence="3">CCUG 50754</strain>
    </source>
</reference>
<dbReference type="Gene3D" id="3.40.50.10320">
    <property type="entry name" value="LmbE-like"/>
    <property type="match status" value="1"/>
</dbReference>